<sequence>MTTHATPLSNGILNRRGRRIPLALVTEWGKNDSLRVVCPYCLRCHRHGINRFRLRGQTRAAHCSPEAGHYQLCYPFEEEARAQYSYQIDKENGLFVTVGIPLPSDDEDEESEDEESEDEESEEADEPEDVWSPQAEQDEQLGTLESQIKRLSIGDTETPKVPSRAQGMAKLMQNANDRQARFNACCVRNDLHRIESLFEQYKDDPFVSQRSKSGYHCITLAASKGHVRILQFLHSKGGDLNTADKRGRTPLMEAALWGRAQAVDFLLNNDADPDVQDKKGRRAYFYALPSRKTARIEPNHGHFVATTNAYGAPRIEFYQQTMVYDVPDQNKTIARLDRGSLFPVVSAASGWGTGWAVRQILPNRLWRDRVLGLCRLIGYTLQKDGRDERGLPGSFHSSHAEKKLMAYYISEHVILRRELFNGLADSEIGDWWKDLELQGLTELCPKIPTVKARIQVSRGICDECQRFISRIKTVFGVSFEVTHCQWG</sequence>
<dbReference type="PANTHER" id="PTHR24171">
    <property type="entry name" value="ANKYRIN REPEAT DOMAIN-CONTAINING PROTEIN 39-RELATED"/>
    <property type="match status" value="1"/>
</dbReference>
<evidence type="ECO:0000259" key="5">
    <source>
        <dbReference type="Pfam" id="PF24120"/>
    </source>
</evidence>
<evidence type="ECO:0000313" key="7">
    <source>
        <dbReference type="Proteomes" id="UP001303889"/>
    </source>
</evidence>
<evidence type="ECO:0000256" key="4">
    <source>
        <dbReference type="SAM" id="MobiDB-lite"/>
    </source>
</evidence>
<evidence type="ECO:0000256" key="1">
    <source>
        <dbReference type="ARBA" id="ARBA00022737"/>
    </source>
</evidence>
<dbReference type="Gene3D" id="1.25.40.20">
    <property type="entry name" value="Ankyrin repeat-containing domain"/>
    <property type="match status" value="1"/>
</dbReference>
<evidence type="ECO:0000256" key="2">
    <source>
        <dbReference type="ARBA" id="ARBA00023043"/>
    </source>
</evidence>
<dbReference type="Pfam" id="PF12796">
    <property type="entry name" value="Ank_2"/>
    <property type="match status" value="1"/>
</dbReference>
<dbReference type="InterPro" id="IPR036770">
    <property type="entry name" value="Ankyrin_rpt-contain_sf"/>
</dbReference>
<dbReference type="PROSITE" id="PS50297">
    <property type="entry name" value="ANK_REP_REGION"/>
    <property type="match status" value="1"/>
</dbReference>
<evidence type="ECO:0000313" key="6">
    <source>
        <dbReference type="EMBL" id="KAK3904868.1"/>
    </source>
</evidence>
<reference evidence="6" key="1">
    <citation type="journal article" date="2023" name="Mol. Phylogenet. Evol.">
        <title>Genome-scale phylogeny and comparative genomics of the fungal order Sordariales.</title>
        <authorList>
            <person name="Hensen N."/>
            <person name="Bonometti L."/>
            <person name="Westerberg I."/>
            <person name="Brannstrom I.O."/>
            <person name="Guillou S."/>
            <person name="Cros-Aarteil S."/>
            <person name="Calhoun S."/>
            <person name="Haridas S."/>
            <person name="Kuo A."/>
            <person name="Mondo S."/>
            <person name="Pangilinan J."/>
            <person name="Riley R."/>
            <person name="LaButti K."/>
            <person name="Andreopoulos B."/>
            <person name="Lipzen A."/>
            <person name="Chen C."/>
            <person name="Yan M."/>
            <person name="Daum C."/>
            <person name="Ng V."/>
            <person name="Clum A."/>
            <person name="Steindorff A."/>
            <person name="Ohm R.A."/>
            <person name="Martin F."/>
            <person name="Silar P."/>
            <person name="Natvig D.O."/>
            <person name="Lalanne C."/>
            <person name="Gautier V."/>
            <person name="Ament-Velasquez S.L."/>
            <person name="Kruys A."/>
            <person name="Hutchinson M.I."/>
            <person name="Powell A.J."/>
            <person name="Barry K."/>
            <person name="Miller A.N."/>
            <person name="Grigoriev I.V."/>
            <person name="Debuchy R."/>
            <person name="Gladieux P."/>
            <person name="Hiltunen Thoren M."/>
            <person name="Johannesson H."/>
        </authorList>
    </citation>
    <scope>NUCLEOTIDE SEQUENCE</scope>
    <source>
        <strain evidence="6">CBS 103.79</strain>
    </source>
</reference>
<dbReference type="SUPFAM" id="SSF48403">
    <property type="entry name" value="Ankyrin repeat"/>
    <property type="match status" value="1"/>
</dbReference>
<keyword evidence="7" id="KW-1185">Reference proteome</keyword>
<comment type="caution">
    <text evidence="6">The sequence shown here is derived from an EMBL/GenBank/DDBJ whole genome shotgun (WGS) entry which is preliminary data.</text>
</comment>
<feature type="region of interest" description="Disordered" evidence="4">
    <location>
        <begin position="98"/>
        <end position="139"/>
    </location>
</feature>
<dbReference type="PROSITE" id="PS50088">
    <property type="entry name" value="ANK_REPEAT"/>
    <property type="match status" value="2"/>
</dbReference>
<protein>
    <recommendedName>
        <fullName evidence="5">Single-strand DNA deaminase toxin A-like C-terminal domain-containing protein</fullName>
    </recommendedName>
</protein>
<proteinExistence type="predicted"/>
<gene>
    <name evidence="6" type="ORF">C8A05DRAFT_42115</name>
</gene>
<feature type="domain" description="Single-strand DNA deaminase toxin A-like C-terminal" evidence="5">
    <location>
        <begin position="346"/>
        <end position="405"/>
    </location>
</feature>
<dbReference type="Proteomes" id="UP001303889">
    <property type="component" value="Unassembled WGS sequence"/>
</dbReference>
<evidence type="ECO:0000256" key="3">
    <source>
        <dbReference type="PROSITE-ProRule" id="PRU00023"/>
    </source>
</evidence>
<keyword evidence="1" id="KW-0677">Repeat</keyword>
<dbReference type="Pfam" id="PF24120">
    <property type="entry name" value="SsdA_C"/>
    <property type="match status" value="1"/>
</dbReference>
<accession>A0AAN6MRX0</accession>
<feature type="compositionally biased region" description="Acidic residues" evidence="4">
    <location>
        <begin position="104"/>
        <end position="129"/>
    </location>
</feature>
<organism evidence="6 7">
    <name type="scientific">Staphylotrichum tortipilum</name>
    <dbReference type="NCBI Taxonomy" id="2831512"/>
    <lineage>
        <taxon>Eukaryota</taxon>
        <taxon>Fungi</taxon>
        <taxon>Dikarya</taxon>
        <taxon>Ascomycota</taxon>
        <taxon>Pezizomycotina</taxon>
        <taxon>Sordariomycetes</taxon>
        <taxon>Sordariomycetidae</taxon>
        <taxon>Sordariales</taxon>
        <taxon>Chaetomiaceae</taxon>
        <taxon>Staphylotrichum</taxon>
    </lineage>
</organism>
<reference evidence="6" key="2">
    <citation type="submission" date="2023-05" db="EMBL/GenBank/DDBJ databases">
        <authorList>
            <consortium name="Lawrence Berkeley National Laboratory"/>
            <person name="Steindorff A."/>
            <person name="Hensen N."/>
            <person name="Bonometti L."/>
            <person name="Westerberg I."/>
            <person name="Brannstrom I.O."/>
            <person name="Guillou S."/>
            <person name="Cros-Aarteil S."/>
            <person name="Calhoun S."/>
            <person name="Haridas S."/>
            <person name="Kuo A."/>
            <person name="Mondo S."/>
            <person name="Pangilinan J."/>
            <person name="Riley R."/>
            <person name="Labutti K."/>
            <person name="Andreopoulos B."/>
            <person name="Lipzen A."/>
            <person name="Chen C."/>
            <person name="Yanf M."/>
            <person name="Daum C."/>
            <person name="Ng V."/>
            <person name="Clum A."/>
            <person name="Ohm R."/>
            <person name="Martin F."/>
            <person name="Silar P."/>
            <person name="Natvig D."/>
            <person name="Lalanne C."/>
            <person name="Gautier V."/>
            <person name="Ament-Velasquez S.L."/>
            <person name="Kruys A."/>
            <person name="Hutchinson M.I."/>
            <person name="Powell A.J."/>
            <person name="Barry K."/>
            <person name="Miller A.N."/>
            <person name="Grigoriev I.V."/>
            <person name="Debuchy R."/>
            <person name="Gladieux P."/>
            <person name="Thoren M.H."/>
            <person name="Johannesson H."/>
        </authorList>
    </citation>
    <scope>NUCLEOTIDE SEQUENCE</scope>
    <source>
        <strain evidence="6">CBS 103.79</strain>
    </source>
</reference>
<dbReference type="SMART" id="SM00248">
    <property type="entry name" value="ANK"/>
    <property type="match status" value="2"/>
</dbReference>
<dbReference type="InterPro" id="IPR057517">
    <property type="entry name" value="SsdA-like_C"/>
</dbReference>
<dbReference type="AlphaFoldDB" id="A0AAN6MRX0"/>
<dbReference type="InterPro" id="IPR002110">
    <property type="entry name" value="Ankyrin_rpt"/>
</dbReference>
<feature type="repeat" description="ANK" evidence="3">
    <location>
        <begin position="213"/>
        <end position="245"/>
    </location>
</feature>
<dbReference type="EMBL" id="MU855380">
    <property type="protein sequence ID" value="KAK3904868.1"/>
    <property type="molecule type" value="Genomic_DNA"/>
</dbReference>
<name>A0AAN6MRX0_9PEZI</name>
<keyword evidence="2 3" id="KW-0040">ANK repeat</keyword>
<feature type="repeat" description="ANK" evidence="3">
    <location>
        <begin position="246"/>
        <end position="278"/>
    </location>
</feature>